<sequence length="379" mass="43577">MNPDDKQIETEQHYCRCGKLASTLCNTCFEVPVYDEAAPLPSSYYCSGKCKKAHQTSAWCKELRQRKSLLRSAFSFKETWLGYREYAWDADIQRVGFENGGENSDSKLFLHEGPMSRFQQGNIHTTLPYLTDCKEHKEAMLTKDTCTEAIAFLEPFAQILLKDCCENIEHITVTMKNPAFTTSWVDEIGGVERKVHHHQVLRVTTTGGKRWTIDPTCAQYGITEPLTPWEIYHETHVASPIKYLPFDNAKLLYVAKQHADDEAEANYFLIHAYKFKQVLESAKVFDDFLVPRVMKVGGKVMLQGSDKESGEKFAQFMEEFKKAVVSAVQKMYTERAVKKRNKAFMREMMPLSQERGIRLPPCALAVYISRFFRSASQRH</sequence>
<reference evidence="1" key="1">
    <citation type="journal article" date="2020" name="Stud. Mycol.">
        <title>101 Dothideomycetes genomes: a test case for predicting lifestyles and emergence of pathogens.</title>
        <authorList>
            <person name="Haridas S."/>
            <person name="Albert R."/>
            <person name="Binder M."/>
            <person name="Bloem J."/>
            <person name="Labutti K."/>
            <person name="Salamov A."/>
            <person name="Andreopoulos B."/>
            <person name="Baker S."/>
            <person name="Barry K."/>
            <person name="Bills G."/>
            <person name="Bluhm B."/>
            <person name="Cannon C."/>
            <person name="Castanera R."/>
            <person name="Culley D."/>
            <person name="Daum C."/>
            <person name="Ezra D."/>
            <person name="Gonzalez J."/>
            <person name="Henrissat B."/>
            <person name="Kuo A."/>
            <person name="Liang C."/>
            <person name="Lipzen A."/>
            <person name="Lutzoni F."/>
            <person name="Magnuson J."/>
            <person name="Mondo S."/>
            <person name="Nolan M."/>
            <person name="Ohm R."/>
            <person name="Pangilinan J."/>
            <person name="Park H.-J."/>
            <person name="Ramirez L."/>
            <person name="Alfaro M."/>
            <person name="Sun H."/>
            <person name="Tritt A."/>
            <person name="Yoshinaga Y."/>
            <person name="Zwiers L.-H."/>
            <person name="Turgeon B."/>
            <person name="Goodwin S."/>
            <person name="Spatafora J."/>
            <person name="Crous P."/>
            <person name="Grigoriev I."/>
        </authorList>
    </citation>
    <scope>NUCLEOTIDE SEQUENCE</scope>
    <source>
        <strain evidence="1">CBS 130266</strain>
    </source>
</reference>
<dbReference type="EMBL" id="MU007127">
    <property type="protein sequence ID" value="KAF2418495.1"/>
    <property type="molecule type" value="Genomic_DNA"/>
</dbReference>
<organism evidence="1 2">
    <name type="scientific">Tothia fuscella</name>
    <dbReference type="NCBI Taxonomy" id="1048955"/>
    <lineage>
        <taxon>Eukaryota</taxon>
        <taxon>Fungi</taxon>
        <taxon>Dikarya</taxon>
        <taxon>Ascomycota</taxon>
        <taxon>Pezizomycotina</taxon>
        <taxon>Dothideomycetes</taxon>
        <taxon>Pleosporomycetidae</taxon>
        <taxon>Venturiales</taxon>
        <taxon>Cylindrosympodiaceae</taxon>
        <taxon>Tothia</taxon>
    </lineage>
</organism>
<dbReference type="OrthoDB" id="432970at2759"/>
<accession>A0A9P4NF08</accession>
<keyword evidence="2" id="KW-1185">Reference proteome</keyword>
<comment type="caution">
    <text evidence="1">The sequence shown here is derived from an EMBL/GenBank/DDBJ whole genome shotgun (WGS) entry which is preliminary data.</text>
</comment>
<proteinExistence type="predicted"/>
<protein>
    <submittedName>
        <fullName evidence="1">Uncharacterized protein</fullName>
    </submittedName>
</protein>
<evidence type="ECO:0000313" key="2">
    <source>
        <dbReference type="Proteomes" id="UP000800235"/>
    </source>
</evidence>
<name>A0A9P4NF08_9PEZI</name>
<dbReference type="Proteomes" id="UP000800235">
    <property type="component" value="Unassembled WGS sequence"/>
</dbReference>
<dbReference type="AlphaFoldDB" id="A0A9P4NF08"/>
<evidence type="ECO:0000313" key="1">
    <source>
        <dbReference type="EMBL" id="KAF2418495.1"/>
    </source>
</evidence>
<gene>
    <name evidence="1" type="ORF">EJ08DRAFT_53578</name>
</gene>